<dbReference type="AlphaFoldDB" id="A0AAW3U5D2"/>
<evidence type="ECO:0000256" key="1">
    <source>
        <dbReference type="SAM" id="MobiDB-lite"/>
    </source>
</evidence>
<dbReference type="RefSeq" id="WP_184444504.1">
    <property type="nucleotide sequence ID" value="NZ_JACHNL010000005.1"/>
</dbReference>
<reference evidence="2 3" key="1">
    <citation type="submission" date="2020-08" db="EMBL/GenBank/DDBJ databases">
        <title>Studying the diversity of plant-associated saprophytic bacteria and their role in host health and plant-pathogen interactions.</title>
        <authorList>
            <person name="Potnis N."/>
        </authorList>
    </citation>
    <scope>NUCLEOTIDE SEQUENCE [LARGE SCALE GENOMIC DNA]</scope>
    <source>
        <strain evidence="2 3">CFBP 7922</strain>
    </source>
</reference>
<gene>
    <name evidence="2" type="ORF">FHY32_002610</name>
</gene>
<organism evidence="2 3">
    <name type="scientific">Xanthomonas euvesicatoria</name>
    <dbReference type="NCBI Taxonomy" id="456327"/>
    <lineage>
        <taxon>Bacteria</taxon>
        <taxon>Pseudomonadati</taxon>
        <taxon>Pseudomonadota</taxon>
        <taxon>Gammaproteobacteria</taxon>
        <taxon>Lysobacterales</taxon>
        <taxon>Lysobacteraceae</taxon>
        <taxon>Xanthomonas</taxon>
    </lineage>
</organism>
<proteinExistence type="predicted"/>
<sequence length="278" mass="31277">MSHCEECGRTGKGKVIHHKATCSLRNKLPSTNGPKRTSGRIAKRQEDEMQRLFGAAYGQKRRAIQGDITHLLHLPLEIGKDGRGYTSRKARTQINNKISSTRKIYSRKEDLPDIPKMLEKKATEKKSKHFRFSDRNSNTNFKVGSDVTYVEYTGADFAGTRMPSDTPRPRSPRPEDTGEALPVPNMRYEQTHQAAYSFTGEPGHTIHAPTQANQVADCHMEALIRGTPGAFIAREDTYERSTIWAIRPVEEGYEGYTVSYMRRNVSDDASQDAEADDA</sequence>
<comment type="caution">
    <text evidence="2">The sequence shown here is derived from an EMBL/GenBank/DDBJ whole genome shotgun (WGS) entry which is preliminary data.</text>
</comment>
<protein>
    <submittedName>
        <fullName evidence="2">Uncharacterized protein</fullName>
    </submittedName>
</protein>
<dbReference type="Proteomes" id="UP000576603">
    <property type="component" value="Unassembled WGS sequence"/>
</dbReference>
<name>A0AAW3U5D2_XANEU</name>
<feature type="region of interest" description="Disordered" evidence="1">
    <location>
        <begin position="157"/>
        <end position="184"/>
    </location>
</feature>
<evidence type="ECO:0000313" key="3">
    <source>
        <dbReference type="Proteomes" id="UP000576603"/>
    </source>
</evidence>
<dbReference type="EMBL" id="JACHNL010000005">
    <property type="protein sequence ID" value="MBB4724247.1"/>
    <property type="molecule type" value="Genomic_DNA"/>
</dbReference>
<evidence type="ECO:0000313" key="2">
    <source>
        <dbReference type="EMBL" id="MBB4724247.1"/>
    </source>
</evidence>
<accession>A0AAW3U5D2</accession>